<gene>
    <name evidence="2" type="ORF">C2845_PM13G19260</name>
</gene>
<sequence length="144" mass="15562">MEVPLTGGAVAAIAASKMWEVAPAAQRAVLQVVEVSWVAKPPVVLDGCCLCSPSTETHRMVLSDGVHTLGQFSLSGPLKHYVKDGRIRKGTVLRLQVFCCNVCSTDKYGILLLSPSLLVHSISVSSDVRSNIVGSRYYYAILWD</sequence>
<reference evidence="3" key="1">
    <citation type="journal article" date="2019" name="Nat. Commun.">
        <title>The genome of broomcorn millet.</title>
        <authorList>
            <person name="Zou C."/>
            <person name="Miki D."/>
            <person name="Li D."/>
            <person name="Tang Q."/>
            <person name="Xiao L."/>
            <person name="Rajput S."/>
            <person name="Deng P."/>
            <person name="Jia W."/>
            <person name="Huang R."/>
            <person name="Zhang M."/>
            <person name="Sun Y."/>
            <person name="Hu J."/>
            <person name="Fu X."/>
            <person name="Schnable P.S."/>
            <person name="Li F."/>
            <person name="Zhang H."/>
            <person name="Feng B."/>
            <person name="Zhu X."/>
            <person name="Liu R."/>
            <person name="Schnable J.C."/>
            <person name="Zhu J.-K."/>
            <person name="Zhang H."/>
        </authorList>
    </citation>
    <scope>NUCLEOTIDE SEQUENCE [LARGE SCALE GENOMIC DNA]</scope>
</reference>
<dbReference type="GO" id="GO:0006260">
    <property type="term" value="P:DNA replication"/>
    <property type="evidence" value="ECO:0007669"/>
    <property type="project" value="InterPro"/>
</dbReference>
<keyword evidence="3" id="KW-1185">Reference proteome</keyword>
<dbReference type="AlphaFoldDB" id="A0A3L6RJT9"/>
<dbReference type="GO" id="GO:0003677">
    <property type="term" value="F:DNA binding"/>
    <property type="evidence" value="ECO:0007669"/>
    <property type="project" value="InterPro"/>
</dbReference>
<evidence type="ECO:0000313" key="3">
    <source>
        <dbReference type="Proteomes" id="UP000275267"/>
    </source>
</evidence>
<dbReference type="SUPFAM" id="SSF50249">
    <property type="entry name" value="Nucleic acid-binding proteins"/>
    <property type="match status" value="1"/>
</dbReference>
<protein>
    <recommendedName>
        <fullName evidence="1">Replication factor-A protein 1 N-terminal domain-containing protein</fullName>
    </recommendedName>
</protein>
<dbReference type="Pfam" id="PF04057">
    <property type="entry name" value="Rep-A_N"/>
    <property type="match status" value="1"/>
</dbReference>
<evidence type="ECO:0000259" key="1">
    <source>
        <dbReference type="Pfam" id="PF04057"/>
    </source>
</evidence>
<dbReference type="InterPro" id="IPR012340">
    <property type="entry name" value="NA-bd_OB-fold"/>
</dbReference>
<organism evidence="2 3">
    <name type="scientific">Panicum miliaceum</name>
    <name type="common">Proso millet</name>
    <name type="synonym">Broomcorn millet</name>
    <dbReference type="NCBI Taxonomy" id="4540"/>
    <lineage>
        <taxon>Eukaryota</taxon>
        <taxon>Viridiplantae</taxon>
        <taxon>Streptophyta</taxon>
        <taxon>Embryophyta</taxon>
        <taxon>Tracheophyta</taxon>
        <taxon>Spermatophyta</taxon>
        <taxon>Magnoliopsida</taxon>
        <taxon>Liliopsida</taxon>
        <taxon>Poales</taxon>
        <taxon>Poaceae</taxon>
        <taxon>PACMAD clade</taxon>
        <taxon>Panicoideae</taxon>
        <taxon>Panicodae</taxon>
        <taxon>Paniceae</taxon>
        <taxon>Panicinae</taxon>
        <taxon>Panicum</taxon>
        <taxon>Panicum sect. Panicum</taxon>
    </lineage>
</organism>
<comment type="caution">
    <text evidence="2">The sequence shown here is derived from an EMBL/GenBank/DDBJ whole genome shotgun (WGS) entry which is preliminary data.</text>
</comment>
<dbReference type="OrthoDB" id="1751331at2759"/>
<dbReference type="GO" id="GO:0005634">
    <property type="term" value="C:nucleus"/>
    <property type="evidence" value="ECO:0007669"/>
    <property type="project" value="InterPro"/>
</dbReference>
<proteinExistence type="predicted"/>
<dbReference type="InterPro" id="IPR007199">
    <property type="entry name" value="Rep_factor-A_N"/>
</dbReference>
<feature type="domain" description="Replication factor-A protein 1 N-terminal" evidence="1">
    <location>
        <begin position="5"/>
        <end position="110"/>
    </location>
</feature>
<dbReference type="Proteomes" id="UP000275267">
    <property type="component" value="Unassembled WGS sequence"/>
</dbReference>
<name>A0A3L6RJT9_PANMI</name>
<accession>A0A3L6RJT9</accession>
<dbReference type="EMBL" id="PQIB02000008">
    <property type="protein sequence ID" value="RLN04261.1"/>
    <property type="molecule type" value="Genomic_DNA"/>
</dbReference>
<evidence type="ECO:0000313" key="2">
    <source>
        <dbReference type="EMBL" id="RLN04261.1"/>
    </source>
</evidence>
<dbReference type="Gene3D" id="2.40.50.140">
    <property type="entry name" value="Nucleic acid-binding proteins"/>
    <property type="match status" value="1"/>
</dbReference>